<gene>
    <name evidence="3" type="ORF">DYB37_004616</name>
</gene>
<name>A0A418FE93_APHAT</name>
<evidence type="ECO:0000313" key="4">
    <source>
        <dbReference type="Proteomes" id="UP000285430"/>
    </source>
</evidence>
<organism evidence="3 4">
    <name type="scientific">Aphanomyces astaci</name>
    <name type="common">Crayfish plague agent</name>
    <dbReference type="NCBI Taxonomy" id="112090"/>
    <lineage>
        <taxon>Eukaryota</taxon>
        <taxon>Sar</taxon>
        <taxon>Stramenopiles</taxon>
        <taxon>Oomycota</taxon>
        <taxon>Saprolegniomycetes</taxon>
        <taxon>Saprolegniales</taxon>
        <taxon>Verrucalvaceae</taxon>
        <taxon>Aphanomyces</taxon>
    </lineage>
</organism>
<evidence type="ECO:0000256" key="2">
    <source>
        <dbReference type="SAM" id="MobiDB-lite"/>
    </source>
</evidence>
<dbReference type="VEuPathDB" id="FungiDB:H257_08428"/>
<evidence type="ECO:0000313" key="3">
    <source>
        <dbReference type="EMBL" id="RHZ27999.1"/>
    </source>
</evidence>
<feature type="region of interest" description="Disordered" evidence="2">
    <location>
        <begin position="1684"/>
        <end position="1705"/>
    </location>
</feature>
<dbReference type="EMBL" id="QUTH01002049">
    <property type="protein sequence ID" value="RHZ27999.1"/>
    <property type="molecule type" value="Genomic_DNA"/>
</dbReference>
<comment type="caution">
    <text evidence="3">The sequence shown here is derived from an EMBL/GenBank/DDBJ whole genome shotgun (WGS) entry which is preliminary data.</text>
</comment>
<accession>A0A418FE93</accession>
<feature type="region of interest" description="Disordered" evidence="2">
    <location>
        <begin position="891"/>
        <end position="913"/>
    </location>
</feature>
<feature type="compositionally biased region" description="Acidic residues" evidence="2">
    <location>
        <begin position="1684"/>
        <end position="1702"/>
    </location>
</feature>
<dbReference type="Proteomes" id="UP000285430">
    <property type="component" value="Unassembled WGS sequence"/>
</dbReference>
<reference evidence="3 4" key="1">
    <citation type="submission" date="2018-08" db="EMBL/GenBank/DDBJ databases">
        <title>Aphanomyces genome sequencing and annotation.</title>
        <authorList>
            <person name="Minardi D."/>
            <person name="Oidtmann B."/>
            <person name="Van Der Giezen M."/>
            <person name="Studholme D.J."/>
        </authorList>
    </citation>
    <scope>NUCLEOTIDE SEQUENCE [LARGE SCALE GENOMIC DNA]</scope>
    <source>
        <strain evidence="3 4">Da</strain>
    </source>
</reference>
<protein>
    <submittedName>
        <fullName evidence="3">Uncharacterized protein</fullName>
    </submittedName>
</protein>
<feature type="coiled-coil region" evidence="1">
    <location>
        <begin position="1538"/>
        <end position="1611"/>
    </location>
</feature>
<sequence>MLEEDARDDWISRGFNMNDFSLKKMTAIWDTEEKEDVKRAKKLKVLQHKHKPLTEDIKRVVTKVSSELQHASETVRETLRQFEPVILRDRRWLREHVAVIYRMDDECTKYKLMKVTNHAKFMATAKTEQAKNVERHGRIEHKAPLLRRLREMKEEADKRDRAQATEELEWKYWHDLEMEEKDLYVSQTQTHNDAHIAYKRKMNMQYWKSKLKDGRSEAVAVRAALDRSRAMHVQHAVQDVVDGLDMWEAEEGASAAYGTLRRQTESSLGVFGGAPGTFSSLDDEEDPPPELEKMDRLRVLKANAVDDRKCIVDKKAGVVRGLSHAKAAHREVLVGLAGPPRREPSDADRRYIHSLLKQDADLSAELKELSIRDRLLTERLTGWTEEEHAVAEQLAHAAGVVQAMEAAVADMDKTQNDLPMVVGRSIAHTVDKTWQHQHMLPRETLAAVTQRTKLELLKAAAMPAFQLYEQARYLGLESWKLSKQKMVDQAELELTVHRLAKIQDTLTKQQSLNQRSDVINALQNFHIAMVKPRDMDVDAALFTPEDRVTVSFGLTSGTVGQIGSFSAIDDNGRYVGSRLSYCIEFFRSSTSTMSHTVVVLGLAVAGTFTQDDDTAADANPQSAAVVHHAGGGSHVLSEYVKMLRVQAQQGNHRCASLLEELIKVELSDADVWDSNVLHGHAQRFPRLMLDYRHRKSEHIEVATSTAREMVGQRVQLHGRDDRWQQGIVLGMRVEWKEGGTKLDISHQYVLVANDMAPLVVLERREKQVQDEKLKEMLAQKLDAPTKSLLEIEQEYTSINTYEDAQFENAQALDLIRRQKAVTHDAQRTCTYDPQVVSLLEVEARRLMQSVNHPNVITFDVALHTLKSNYIRQTVDARMEFIKKTWARKNKRRLDKRKADRDQRKRKYDHSHQQVLELTKDERLEQENAAKQQQADAHGEALRAALQIPHFHLAVAPEPPCAHRELKQWGAKYDKGVKCKQCGKEMSRSFDDVDAARGADPTLDRDVEMHRLFEASFRFDNAEHLRRVEDERVRLEKEARQVQLAEVHSYDSTHMKAIDALNFRHVMGRNMDDRDGPRNDRDRHVAAYRDELSFFGRVNQHRYRLRILQDLRGVAYKERLIEVESLSQLQVERSTTTQVVAIVQVEQERARQLLTDRKVAIDTYNASAKHLQECLVEKTESIQTLKGQLEGAVDGRHALSDRLLALQYRRKGTKVHTPYGVGVVQYFRESDNILAIRLRTWKATVYISLVHFIQAAKAMQQRELLAMRSVEVECKAFVRVERRREASECHVMETEEALCREITLWAQQMAAKEGHIRVAVTKVEVQTQVRMALRDAKRRFRNEAEADAVRAHAAKIRLVRPKLKTMPKKLAPQRSTSLAKMTAAMAITSTNNATTNSATPAALPKVSKQSTLDKTRVARAALKRILMAHAEAAVLTTERDLVAEYDRVHHDQLVTTVGNGCVASLLHELLVDVAAETIQEGVVGAKTMELQSTIVHSRQHPHVQVNVHVALRRQVVGRKMQLEVVKRTWARQLERLRCVQAEVRRRNDMERRAEEERKRLEAVCKEMAREDLACRRFYREEKRVMMVESRHMQLAERELQLMLEKYNTLDGDDKNKEGSKVARRLQIKKGKREKHRLADEWAAIKLEDDLAMAIREVWLQERREQEQEQQQLEFMLQQAEFQESDTESDLEFEDNEDIDDDDGDQHKPVMDAVAARAKERMVHLNPKARAILEQQLERRAKAKLIAAKKRHDFAHRLNEEYMVAAAETMFAVANADLTIVQMQEKLAYFQRLDSDADQIKRMQLDLKRNQQQAKEITDGARRKHEYAAALELAIAREKRDEKVMHKTIKDTAYMDSSVLHKRCQRFLTDYLAKELYKYSDAQNTRFSCVYHPAKYDRACGAFGSTGCKRRFHVPVRDDPVVAANVQVAEAQEKVKMDTINDELVELEGKSVARTVLHQVRDRLQDIQDDLATKRTKAARYDQFHTTS</sequence>
<proteinExistence type="predicted"/>
<keyword evidence="1" id="KW-0175">Coiled coil</keyword>
<evidence type="ECO:0000256" key="1">
    <source>
        <dbReference type="SAM" id="Coils"/>
    </source>
</evidence>